<protein>
    <submittedName>
        <fullName evidence="3">PadR family transcriptional regulator</fullName>
    </submittedName>
</protein>
<sequence length="187" mass="20575">MADRPSEVTAGRASNITAARPLNATAASLLGFLHDGPKTGWDLVVTAQERIGKFWSITTSQVYRELAAMERAGLVEAGEVGPRDRKPFALTDAGRAAFAEWIEREPGPENIRYPLLLTVAFGRHLPPGRLAEMLAVHRVAHERRLADYERAAECGADPYSSATLDFGIVYERAVLEWFDRVEDSLGP</sequence>
<evidence type="ECO:0000259" key="1">
    <source>
        <dbReference type="Pfam" id="PF03551"/>
    </source>
</evidence>
<dbReference type="Gene3D" id="6.10.140.190">
    <property type="match status" value="1"/>
</dbReference>
<dbReference type="Proteomes" id="UP001233164">
    <property type="component" value="Unassembled WGS sequence"/>
</dbReference>
<dbReference type="Gene3D" id="1.10.10.10">
    <property type="entry name" value="Winged helix-like DNA-binding domain superfamily/Winged helix DNA-binding domain"/>
    <property type="match status" value="1"/>
</dbReference>
<reference evidence="3 4" key="1">
    <citation type="submission" date="2023-06" db="EMBL/GenBank/DDBJ databases">
        <title>Rhodococcus indonesiensis sp. nov a new member of the Rhodococcus ruber lineage isolated from a sediment of neutral hot spring.</title>
        <authorList>
            <person name="Kusuma A.B."/>
            <person name="Fenylestari G."/>
            <person name="Ammar F."/>
            <person name="Nouioui I."/>
            <person name="Goodfellow M."/>
        </authorList>
    </citation>
    <scope>NUCLEOTIDE SEQUENCE [LARGE SCALE GENOMIC DNA]</scope>
    <source>
        <strain evidence="3 4">CSLK01-03</strain>
    </source>
</reference>
<dbReference type="InterPro" id="IPR005149">
    <property type="entry name" value="Tscrpt_reg_PadR_N"/>
</dbReference>
<accession>A0ABT7RLC9</accession>
<name>A0ABT7RLC9_9NOCA</name>
<evidence type="ECO:0000259" key="2">
    <source>
        <dbReference type="Pfam" id="PF10400"/>
    </source>
</evidence>
<organism evidence="3 4">
    <name type="scientific">Rhodococcus indonesiensis</name>
    <dbReference type="NCBI Taxonomy" id="3055869"/>
    <lineage>
        <taxon>Bacteria</taxon>
        <taxon>Bacillati</taxon>
        <taxon>Actinomycetota</taxon>
        <taxon>Actinomycetes</taxon>
        <taxon>Mycobacteriales</taxon>
        <taxon>Nocardiaceae</taxon>
        <taxon>Rhodococcus</taxon>
    </lineage>
</organism>
<dbReference type="RefSeq" id="WP_289378527.1">
    <property type="nucleotide sequence ID" value="NZ_CP180630.1"/>
</dbReference>
<dbReference type="InterPro" id="IPR036388">
    <property type="entry name" value="WH-like_DNA-bd_sf"/>
</dbReference>
<dbReference type="PANTHER" id="PTHR43252:SF2">
    <property type="entry name" value="TRANSCRIPTION REGULATOR, PADR-LIKE FAMILY"/>
    <property type="match status" value="1"/>
</dbReference>
<dbReference type="InterPro" id="IPR036390">
    <property type="entry name" value="WH_DNA-bd_sf"/>
</dbReference>
<dbReference type="EMBL" id="JAUBOF010000023">
    <property type="protein sequence ID" value="MDM7488449.1"/>
    <property type="molecule type" value="Genomic_DNA"/>
</dbReference>
<proteinExistence type="predicted"/>
<dbReference type="Pfam" id="PF10400">
    <property type="entry name" value="Vir_act_alpha_C"/>
    <property type="match status" value="1"/>
</dbReference>
<dbReference type="Pfam" id="PF03551">
    <property type="entry name" value="PadR"/>
    <property type="match status" value="1"/>
</dbReference>
<evidence type="ECO:0000313" key="4">
    <source>
        <dbReference type="Proteomes" id="UP001233164"/>
    </source>
</evidence>
<feature type="domain" description="Transcription regulator PadR C-terminal" evidence="2">
    <location>
        <begin position="111"/>
        <end position="185"/>
    </location>
</feature>
<evidence type="ECO:0000313" key="3">
    <source>
        <dbReference type="EMBL" id="MDM7488449.1"/>
    </source>
</evidence>
<dbReference type="InterPro" id="IPR018309">
    <property type="entry name" value="Tscrpt_reg_PadR_C"/>
</dbReference>
<feature type="domain" description="Transcription regulator PadR N-terminal" evidence="1">
    <location>
        <begin position="29"/>
        <end position="100"/>
    </location>
</feature>
<dbReference type="PANTHER" id="PTHR43252">
    <property type="entry name" value="TRANSCRIPTIONAL REGULATOR YQJI"/>
    <property type="match status" value="1"/>
</dbReference>
<dbReference type="SUPFAM" id="SSF46785">
    <property type="entry name" value="Winged helix' DNA-binding domain"/>
    <property type="match status" value="1"/>
</dbReference>
<keyword evidence="4" id="KW-1185">Reference proteome</keyword>
<gene>
    <name evidence="3" type="ORF">QT969_09130</name>
</gene>
<comment type="caution">
    <text evidence="3">The sequence shown here is derived from an EMBL/GenBank/DDBJ whole genome shotgun (WGS) entry which is preliminary data.</text>
</comment>